<dbReference type="RefSeq" id="WP_062122904.1">
    <property type="nucleotide sequence ID" value="NZ_BAZW01000006.1"/>
</dbReference>
<dbReference type="PIRSF" id="PIRSF039014">
    <property type="entry name" value="OTR_cyc"/>
    <property type="match status" value="1"/>
</dbReference>
<dbReference type="GO" id="GO:0016491">
    <property type="term" value="F:oxidoreductase activity"/>
    <property type="evidence" value="ECO:0007669"/>
    <property type="project" value="TreeGrafter"/>
</dbReference>
<proteinExistence type="predicted"/>
<dbReference type="PANTHER" id="PTHR35038">
    <property type="entry name" value="DISSIMILATORY SULFITE REDUCTASE SIRA"/>
    <property type="match status" value="1"/>
</dbReference>
<dbReference type="SUPFAM" id="SSF48695">
    <property type="entry name" value="Multiheme cytochromes"/>
    <property type="match status" value="1"/>
</dbReference>
<dbReference type="Gene3D" id="1.10.1130.10">
    <property type="entry name" value="Flavocytochrome C3, Chain A"/>
    <property type="match status" value="1"/>
</dbReference>
<feature type="transmembrane region" description="Helical" evidence="2">
    <location>
        <begin position="494"/>
        <end position="513"/>
    </location>
</feature>
<name>A0A0E9LV17_9BACT</name>
<dbReference type="InterPro" id="IPR023155">
    <property type="entry name" value="Cyt_c-552/4"/>
</dbReference>
<dbReference type="STRING" id="1236989.JCM15548_11251"/>
<organism evidence="4 5">
    <name type="scientific">Geofilum rubicundum JCM 15548</name>
    <dbReference type="NCBI Taxonomy" id="1236989"/>
    <lineage>
        <taxon>Bacteria</taxon>
        <taxon>Pseudomonadati</taxon>
        <taxon>Bacteroidota</taxon>
        <taxon>Bacteroidia</taxon>
        <taxon>Marinilabiliales</taxon>
        <taxon>Marinilabiliaceae</taxon>
        <taxon>Geofilum</taxon>
    </lineage>
</organism>
<evidence type="ECO:0000259" key="3">
    <source>
        <dbReference type="Pfam" id="PF13435"/>
    </source>
</evidence>
<dbReference type="NCBIfam" id="TIGR04315">
    <property type="entry name" value="octaheme_Shew"/>
    <property type="match status" value="1"/>
</dbReference>
<evidence type="ECO:0000313" key="5">
    <source>
        <dbReference type="Proteomes" id="UP000032900"/>
    </source>
</evidence>
<gene>
    <name evidence="4" type="ORF">JCM15548_11251</name>
</gene>
<dbReference type="Pfam" id="PF11783">
    <property type="entry name" value="Cytochrome_cB"/>
    <property type="match status" value="1"/>
</dbReference>
<keyword evidence="5" id="KW-1185">Reference proteome</keyword>
<evidence type="ECO:0000256" key="1">
    <source>
        <dbReference type="ARBA" id="ARBA00022729"/>
    </source>
</evidence>
<feature type="domain" description="Cytochrome c-552/4" evidence="3">
    <location>
        <begin position="68"/>
        <end position="150"/>
    </location>
</feature>
<evidence type="ECO:0000313" key="4">
    <source>
        <dbReference type="EMBL" id="GAO29094.1"/>
    </source>
</evidence>
<keyword evidence="1" id="KW-0732">Signal</keyword>
<keyword evidence="2" id="KW-0812">Transmembrane</keyword>
<dbReference type="PANTHER" id="PTHR35038:SF5">
    <property type="entry name" value="CYTOCHROME C-TYPE PROTEIN NRFB"/>
    <property type="match status" value="1"/>
</dbReference>
<dbReference type="InterPro" id="IPR024673">
    <property type="entry name" value="Octahem_Cyt_c"/>
</dbReference>
<dbReference type="AlphaFoldDB" id="A0A0E9LV17"/>
<dbReference type="Pfam" id="PF13435">
    <property type="entry name" value="Cytochrome_C554"/>
    <property type="match status" value="1"/>
</dbReference>
<dbReference type="InterPro" id="IPR051829">
    <property type="entry name" value="Multiheme_Cytochr_ET"/>
</dbReference>
<protein>
    <submittedName>
        <fullName evidence="4">Octaheme tetrathionate reductase</fullName>
    </submittedName>
</protein>
<dbReference type="Proteomes" id="UP000032900">
    <property type="component" value="Unassembled WGS sequence"/>
</dbReference>
<evidence type="ECO:0000256" key="2">
    <source>
        <dbReference type="SAM" id="Phobius"/>
    </source>
</evidence>
<dbReference type="InterPro" id="IPR036280">
    <property type="entry name" value="Multihaem_cyt_sf"/>
</dbReference>
<keyword evidence="2" id="KW-0472">Membrane</keyword>
<dbReference type="OrthoDB" id="9788513at2"/>
<dbReference type="EMBL" id="BAZW01000006">
    <property type="protein sequence ID" value="GAO29094.1"/>
    <property type="molecule type" value="Genomic_DNA"/>
</dbReference>
<reference evidence="4 5" key="1">
    <citation type="journal article" date="2015" name="Microbes Environ.">
        <title>Distribution and evolution of nitrogen fixation genes in the phylum bacteroidetes.</title>
        <authorList>
            <person name="Inoue J."/>
            <person name="Oshima K."/>
            <person name="Suda W."/>
            <person name="Sakamoto M."/>
            <person name="Iino T."/>
            <person name="Noda S."/>
            <person name="Hongoh Y."/>
            <person name="Hattori M."/>
            <person name="Ohkuma M."/>
        </authorList>
    </citation>
    <scope>NUCLEOTIDE SEQUENCE [LARGE SCALE GENOMIC DNA]</scope>
    <source>
        <strain evidence="4">JCM 15548</strain>
    </source>
</reference>
<accession>A0A0E9LV17</accession>
<keyword evidence="2" id="KW-1133">Transmembrane helix</keyword>
<comment type="caution">
    <text evidence="4">The sequence shown here is derived from an EMBL/GenBank/DDBJ whole genome shotgun (WGS) entry which is preliminary data.</text>
</comment>
<sequence>MKKVILPVALMIVLLIMAVHLFHRPELPNLNHLQLQQQFSVKPVASVDHTQFEQLQKDFATPQDVTEACIDCHNERHKEVMASSHWNWERISYVEGRGIERMGKQNVINNFCIGTSSNQQSCSKCHIGFGMSNDLFDFNNARNVDCMVCHDHSEAYIKGTSAAGYPDRSVNLSQVAQSVGRPGNINCGACHFSGGGGNNVKHGDLEMALLEADRSVDVHMAANGINMTCVDCHEAENHKMKGTLYSVSSTHVSRLSCDDCHSSTPHNDRMLDVHTGKVACQTCHIPEYAKVNATKMAWRWSEAGHLKDGEPYAIMDSMGREVYLSIKGSFEWATNVEPEYVWFNGHATHYVLGDEVDTIPLQVNRLLGSATDRESKIYPVKVHRGDQIYDPNTKMLIQPKLWSDAKGDSAFWQDLDWHEAATAGMQEVGLPYSGEYAFIPTEMYWPVNHMVSTKDESLSCADCHTRDNGRLAGLNDFYLPGRDRHAGIDILGKLMIFGALLGVVIHAMARFIMAIRHKEIESQDINY</sequence>